<name>A0A4U0XFP7_9PEZI</name>
<evidence type="ECO:0000313" key="3">
    <source>
        <dbReference type="Proteomes" id="UP000309340"/>
    </source>
</evidence>
<organism evidence="2 3">
    <name type="scientific">Friedmanniomyces simplex</name>
    <dbReference type="NCBI Taxonomy" id="329884"/>
    <lineage>
        <taxon>Eukaryota</taxon>
        <taxon>Fungi</taxon>
        <taxon>Dikarya</taxon>
        <taxon>Ascomycota</taxon>
        <taxon>Pezizomycotina</taxon>
        <taxon>Dothideomycetes</taxon>
        <taxon>Dothideomycetidae</taxon>
        <taxon>Mycosphaerellales</taxon>
        <taxon>Teratosphaeriaceae</taxon>
        <taxon>Friedmanniomyces</taxon>
    </lineage>
</organism>
<keyword evidence="3" id="KW-1185">Reference proteome</keyword>
<dbReference type="InterPro" id="IPR018858">
    <property type="entry name" value="DUF2458"/>
</dbReference>
<dbReference type="OrthoDB" id="5363415at2759"/>
<dbReference type="Proteomes" id="UP000309340">
    <property type="component" value="Unassembled WGS sequence"/>
</dbReference>
<comment type="caution">
    <text evidence="2">The sequence shown here is derived from an EMBL/GenBank/DDBJ whole genome shotgun (WGS) entry which is preliminary data.</text>
</comment>
<feature type="region of interest" description="Disordered" evidence="1">
    <location>
        <begin position="53"/>
        <end position="90"/>
    </location>
</feature>
<dbReference type="AlphaFoldDB" id="A0A4U0XFP7"/>
<dbReference type="Pfam" id="PF10454">
    <property type="entry name" value="DUF2458"/>
    <property type="match status" value="1"/>
</dbReference>
<gene>
    <name evidence="2" type="ORF">B0A55_06396</name>
</gene>
<proteinExistence type="predicted"/>
<accession>A0A4U0XFP7</accession>
<evidence type="ECO:0000313" key="2">
    <source>
        <dbReference type="EMBL" id="TKA75804.1"/>
    </source>
</evidence>
<sequence length="258" mass="28028">MDGSQPSSIPDLQAILATLSQFTNPTPVVTSTPGFEPQPTIYYDASLANQAVPPVLVPKPQPPPAPKPQDPRLRPQSRAATASPKPMIDPATIITWPEGLRCITKVAAQNAQFAISVRRMIEDQKKHEMRWYADRQALKQSQATRSSASAQAQSILQSLGSIVGGVPPSEQTQLEKEAELAEFDRKIYAAQVSMEAAMTGELKGLGVPFFGTRSEKVVPDGEQDASAVRSNTGSTITETELLALRRKIIGHLEDLYRD</sequence>
<protein>
    <submittedName>
        <fullName evidence="2">Uncharacterized protein</fullName>
    </submittedName>
</protein>
<evidence type="ECO:0000256" key="1">
    <source>
        <dbReference type="SAM" id="MobiDB-lite"/>
    </source>
</evidence>
<dbReference type="EMBL" id="NAJQ01000182">
    <property type="protein sequence ID" value="TKA75804.1"/>
    <property type="molecule type" value="Genomic_DNA"/>
</dbReference>
<feature type="compositionally biased region" description="Pro residues" evidence="1">
    <location>
        <begin position="55"/>
        <end position="68"/>
    </location>
</feature>
<reference evidence="2 3" key="1">
    <citation type="submission" date="2017-03" db="EMBL/GenBank/DDBJ databases">
        <title>Genomes of endolithic fungi from Antarctica.</title>
        <authorList>
            <person name="Coleine C."/>
            <person name="Masonjones S."/>
            <person name="Stajich J.E."/>
        </authorList>
    </citation>
    <scope>NUCLEOTIDE SEQUENCE [LARGE SCALE GENOMIC DNA]</scope>
    <source>
        <strain evidence="2 3">CCFEE 5184</strain>
    </source>
</reference>